<evidence type="ECO:0000313" key="4">
    <source>
        <dbReference type="Proteomes" id="UP000002785"/>
    </source>
</evidence>
<dbReference type="OrthoDB" id="4174975at2"/>
<feature type="transmembrane region" description="Helical" evidence="1">
    <location>
        <begin position="96"/>
        <end position="119"/>
    </location>
</feature>
<protein>
    <recommendedName>
        <fullName evidence="2">DUF4328 domain-containing protein</fullName>
    </recommendedName>
</protein>
<dbReference type="EMBL" id="CM000951">
    <property type="protein sequence ID" value="EDY56742.1"/>
    <property type="molecule type" value="Genomic_DNA"/>
</dbReference>
<dbReference type="AlphaFoldDB" id="B5HV87"/>
<evidence type="ECO:0000259" key="2">
    <source>
        <dbReference type="Pfam" id="PF14219"/>
    </source>
</evidence>
<name>B5HV87_STRX2</name>
<proteinExistence type="predicted"/>
<organism evidence="3 4">
    <name type="scientific">Streptomyces sviceus (strain ATCC 29083 / DSM 924 / JCM 4929 / NBRC 13980 / NCIMB 11184 / NRRL 5439 / UC 5370)</name>
    <dbReference type="NCBI Taxonomy" id="463191"/>
    <lineage>
        <taxon>Bacteria</taxon>
        <taxon>Bacillati</taxon>
        <taxon>Actinomycetota</taxon>
        <taxon>Actinomycetes</taxon>
        <taxon>Kitasatosporales</taxon>
        <taxon>Streptomycetaceae</taxon>
        <taxon>Streptomyces</taxon>
    </lineage>
</organism>
<dbReference type="HOGENOM" id="CLU_060324_0_1_11"/>
<dbReference type="InterPro" id="IPR025565">
    <property type="entry name" value="DUF4328"/>
</dbReference>
<keyword evidence="1" id="KW-0472">Membrane</keyword>
<feature type="transmembrane region" description="Helical" evidence="1">
    <location>
        <begin position="176"/>
        <end position="195"/>
    </location>
</feature>
<feature type="domain" description="DUF4328" evidence="2">
    <location>
        <begin position="88"/>
        <end position="238"/>
    </location>
</feature>
<dbReference type="eggNOG" id="COG0515">
    <property type="taxonomic scope" value="Bacteria"/>
</dbReference>
<evidence type="ECO:0000256" key="1">
    <source>
        <dbReference type="SAM" id="Phobius"/>
    </source>
</evidence>
<keyword evidence="1" id="KW-0812">Transmembrane</keyword>
<dbReference type="RefSeq" id="WP_007384244.1">
    <property type="nucleotide sequence ID" value="NZ_CM000951.1"/>
</dbReference>
<reference evidence="3" key="1">
    <citation type="submission" date="2009-10" db="EMBL/GenBank/DDBJ databases">
        <title>The genome sequence of Streptomyces sviceus strain ATCC 29083.</title>
        <authorList>
            <consortium name="The Broad Institute Genome Sequencing Platform"/>
            <consortium name="Broad Institute Microbial Sequencing Center"/>
            <person name="Fischbach M."/>
            <person name="Godfrey P."/>
            <person name="Ward D."/>
            <person name="Young S."/>
            <person name="Zeng Q."/>
            <person name="Koehrsen M."/>
            <person name="Alvarado L."/>
            <person name="Berlin A.M."/>
            <person name="Bochicchio J."/>
            <person name="Borenstein D."/>
            <person name="Chapman S.B."/>
            <person name="Chen Z."/>
            <person name="Engels R."/>
            <person name="Freedman E."/>
            <person name="Gellesch M."/>
            <person name="Goldberg J."/>
            <person name="Griggs A."/>
            <person name="Gujja S."/>
            <person name="Heilman E.R."/>
            <person name="Heiman D.I."/>
            <person name="Hepburn T.A."/>
            <person name="Howarth C."/>
            <person name="Jen D."/>
            <person name="Larson L."/>
            <person name="Lewis B."/>
            <person name="Mehta T."/>
            <person name="Park D."/>
            <person name="Pearson M."/>
            <person name="Richards J."/>
            <person name="Roberts A."/>
            <person name="Saif S."/>
            <person name="Shea T.D."/>
            <person name="Shenoy N."/>
            <person name="Sisk P."/>
            <person name="Stolte C."/>
            <person name="Sykes S.N."/>
            <person name="Thomson T."/>
            <person name="Walk T."/>
            <person name="White J."/>
            <person name="Yandava C."/>
            <person name="Straight P."/>
            <person name="Clardy J."/>
            <person name="Hung D."/>
            <person name="Kolter R."/>
            <person name="Mekalanos J."/>
            <person name="Walker S."/>
            <person name="Walsh C.T."/>
            <person name="Wieland-Brown L.C."/>
            <person name="Haas B."/>
            <person name="Nusbaum C."/>
            <person name="Birren B."/>
        </authorList>
    </citation>
    <scope>NUCLEOTIDE SEQUENCE [LARGE SCALE GENOMIC DNA]</scope>
    <source>
        <strain evidence="3">ATCC 29083</strain>
    </source>
</reference>
<sequence length="254" mass="26912">MLCTRCHHFEAAPDGVLCTQCTASSGFQAPPAGAPKAWLRSPVGLGRATATLLALAAAVDVFALGADVYMYDVTGDLAGDPSWDSVLDRADLADTLTAVATSAQAAALLVCAVVFVIWLWRVRVNAEVFAPGGHSKSRGWVIAGWVVPFVSLWYPRRVVLDVWDASSPEGQPKGHALINVWWASWLLTNVAGRFLGGVAGEADTSQEIHDTMGQMMFADGVDLVAALCAAAVVLRLTRMQDEKARRGPAVPVAV</sequence>
<evidence type="ECO:0000313" key="3">
    <source>
        <dbReference type="EMBL" id="EDY56742.1"/>
    </source>
</evidence>
<keyword evidence="4" id="KW-1185">Reference proteome</keyword>
<dbReference type="Proteomes" id="UP000002785">
    <property type="component" value="Chromosome"/>
</dbReference>
<gene>
    <name evidence="3" type="ORF">SSEG_03322</name>
</gene>
<keyword evidence="1" id="KW-1133">Transmembrane helix</keyword>
<dbReference type="Pfam" id="PF14219">
    <property type="entry name" value="DUF4328"/>
    <property type="match status" value="1"/>
</dbReference>
<accession>B5HV87</accession>
<feature type="transmembrane region" description="Helical" evidence="1">
    <location>
        <begin position="215"/>
        <end position="236"/>
    </location>
</feature>